<feature type="coiled-coil region" evidence="5">
    <location>
        <begin position="497"/>
        <end position="531"/>
    </location>
</feature>
<name>A0AAN9XYH3_9HEMI</name>
<dbReference type="SMART" id="SM01041">
    <property type="entry name" value="BRO1"/>
    <property type="match status" value="1"/>
</dbReference>
<evidence type="ECO:0000313" key="9">
    <source>
        <dbReference type="Proteomes" id="UP001367676"/>
    </source>
</evidence>
<dbReference type="PANTHER" id="PTHR23030:SF30">
    <property type="entry name" value="TYROSINE-PROTEIN PHOSPHATASE NON-RECEPTOR TYPE 23"/>
    <property type="match status" value="1"/>
</dbReference>
<keyword evidence="9" id="KW-1185">Reference proteome</keyword>
<sequence>MEAIPRLPMLCFETKPFYPKNAQFGPEILNLIRQYYQEDPSNYLDEVQQLEKLRQQAAKLNKDVEGVATLKRYFCQLYFLQKRFPSLKENSSNNEISWKDLISSSNSKKIDYRSEFATTLYNIGVLHTQLGVADDRTTEDGLKMACTHFQCAAWAFQHLREITSVNARPDFDHGYLEFVISTCLAQAQECIAEKSISDNRKPSTSAKIVTQICEYYQAAKHGLARLVQEDSIFIDSGVKCPQVYLTYLKYKLPYYRSIANLFLGMQAEEDEKMGERVAYFELASEEFLRARQHAAEITDYPLNKGLDEAMSFIHDIVEGKLKNAVSENNFIYHDEVPPKDKLQRVKGASLVKCIGFDFNDLEISGPDIFSRLISMKAHELSSVYSEEKAKLLRSVSGSVEEKDAELNSFMQSLKLDYLNLTVDLNALPEELIERCAACEAKPTIVHDLIGSMGKLTDAHRDVEYMMKEIMALIEEEEKADEEFQIVMSTNRPPSIVSTDLKCEANRYQEALKRATESNESLRDAIAAHVNNIRILSLPLDQLEKQLPKVSLEYSPEERNIISELQRLIDKVEEMKNQRAHLMSRLRESLRNDDITEQIVLNDEDKSDFSNMVTKEIAKHQEIVNLIEQNLKAQTNILKAVTNAYAAYAPIRKIISETAHKRNLQISALIESFDVSDDVLQKTSRGLDFYRKLEVNASKLLSRVKGTCKVQDEERLQMCAKIGKKPPSRRQLLAESKGLNAEKMPVLPAVPKLKDYLGQGRMNKTVGEASLPYNPYYNTAATASVPSYPPPVTNPVMDSITPSSAYYSTVARPPPVGSENKVAHPASFEPQADSKTSIVTTTTVTNSAGYNYSYYSSPTVPSSSSYQASVIAPMTVPSASNMSFDAQNTYGGVTYPANNLYTPATGNVQDYSAPFNVSQTHTAMYPGYVAYPNASTSSVSTKTSVTNSDATVGANYSYAPSGTSYPSSVPGYNYSSASASSNPSSSSYPVSNIASGTNLPQSAGVPAVFTSASSIAAYTVSYGAASVTTATTSVISHTNPAISGQYAATNATPSSLMYHSSNSCVTAANPQKNSQHDGYNFSYGVTNYLGAGTVDPQNVPKQSYNPYQMMPTYGNHNPVSQYSYSNDARYMPHNSVQHQILQQQQMQQQQLQNFSQTNQNHTNFASAAGTYSTSYYTNAGHLVTPSSTVDGRDYLMTQQQVPSTHLPSVTEEAVGASDLYYMSPYGYQQFNPQTTDDRNAEQFVSRCDDFTNEQIDRLQAKRNSMTYIQAGNSKNGSTVSTFSASSSSAAANGSDNANDASTVKKEPSNVDLLADLDFSVSDIPLMPSTPVTTSTKATNVLTETLNDTSSNNTETCEAPDTINASESLKSVLKLNRTPQRQPSDEKLMPTSALSEKLNKLSLENPITGLNVPHENSNFSAETELMNRQTNKEELSKSNNDLSVPNNTTLDVIPGKPVDPLSSIDALWPLKKEQC</sequence>
<feature type="coiled-coil region" evidence="5">
    <location>
        <begin position="557"/>
        <end position="591"/>
    </location>
</feature>
<proteinExistence type="predicted"/>
<feature type="coiled-coil region" evidence="5">
    <location>
        <begin position="43"/>
        <end position="70"/>
    </location>
</feature>
<dbReference type="Gene3D" id="1.20.120.560">
    <property type="entry name" value="alix/aip1 in complex with the ypdl late domain"/>
    <property type="match status" value="1"/>
</dbReference>
<evidence type="ECO:0000259" key="7">
    <source>
        <dbReference type="PROSITE" id="PS51180"/>
    </source>
</evidence>
<feature type="compositionally biased region" description="Polar residues" evidence="6">
    <location>
        <begin position="1435"/>
        <end position="1448"/>
    </location>
</feature>
<dbReference type="PANTHER" id="PTHR23030">
    <property type="entry name" value="PCD6 INTERACTING PROTEIN-RELATED"/>
    <property type="match status" value="1"/>
</dbReference>
<comment type="subcellular location">
    <subcellularLocation>
        <location evidence="2">Cytoplasm</location>
    </subcellularLocation>
    <subcellularLocation>
        <location evidence="1">Endosome</location>
    </subcellularLocation>
</comment>
<protein>
    <recommendedName>
        <fullName evidence="7">BRO1 domain-containing protein</fullName>
    </recommendedName>
</protein>
<gene>
    <name evidence="8" type="ORF">V9T40_011792</name>
</gene>
<evidence type="ECO:0000256" key="5">
    <source>
        <dbReference type="SAM" id="Coils"/>
    </source>
</evidence>
<dbReference type="EMBL" id="JBBCAQ010000036">
    <property type="protein sequence ID" value="KAK7575506.1"/>
    <property type="molecule type" value="Genomic_DNA"/>
</dbReference>
<dbReference type="Proteomes" id="UP001367676">
    <property type="component" value="Unassembled WGS sequence"/>
</dbReference>
<evidence type="ECO:0000256" key="6">
    <source>
        <dbReference type="SAM" id="MobiDB-lite"/>
    </source>
</evidence>
<dbReference type="PROSITE" id="PS51180">
    <property type="entry name" value="BRO1"/>
    <property type="match status" value="1"/>
</dbReference>
<keyword evidence="3" id="KW-0963">Cytoplasm</keyword>
<feature type="region of interest" description="Disordered" evidence="6">
    <location>
        <begin position="1270"/>
        <end position="1303"/>
    </location>
</feature>
<evidence type="ECO:0000256" key="2">
    <source>
        <dbReference type="ARBA" id="ARBA00004496"/>
    </source>
</evidence>
<keyword evidence="4" id="KW-0967">Endosome</keyword>
<keyword evidence="5" id="KW-0175">Coiled coil</keyword>
<feature type="region of interest" description="Disordered" evidence="6">
    <location>
        <begin position="1425"/>
        <end position="1452"/>
    </location>
</feature>
<feature type="domain" description="BRO1" evidence="7">
    <location>
        <begin position="1"/>
        <end position="406"/>
    </location>
</feature>
<dbReference type="GO" id="GO:0043328">
    <property type="term" value="P:protein transport to vacuole involved in ubiquitin-dependent protein catabolic process via the multivesicular body sorting pathway"/>
    <property type="evidence" value="ECO:0007669"/>
    <property type="project" value="TreeGrafter"/>
</dbReference>
<evidence type="ECO:0000256" key="3">
    <source>
        <dbReference type="ARBA" id="ARBA00022490"/>
    </source>
</evidence>
<dbReference type="InterPro" id="IPR004328">
    <property type="entry name" value="BRO1_dom"/>
</dbReference>
<dbReference type="Gene3D" id="1.20.140.50">
    <property type="entry name" value="alix/aip1 like domains"/>
    <property type="match status" value="1"/>
</dbReference>
<dbReference type="GO" id="GO:0005768">
    <property type="term" value="C:endosome"/>
    <property type="evidence" value="ECO:0007669"/>
    <property type="project" value="UniProtKB-SubCell"/>
</dbReference>
<accession>A0AAN9XYH3</accession>
<evidence type="ECO:0000256" key="4">
    <source>
        <dbReference type="ARBA" id="ARBA00022753"/>
    </source>
</evidence>
<dbReference type="InterPro" id="IPR025304">
    <property type="entry name" value="ALIX_V_dom"/>
</dbReference>
<dbReference type="InterPro" id="IPR038499">
    <property type="entry name" value="BRO1_sf"/>
</dbReference>
<dbReference type="GO" id="GO:0045022">
    <property type="term" value="P:early endosome to late endosome transport"/>
    <property type="evidence" value="ECO:0007669"/>
    <property type="project" value="TreeGrafter"/>
</dbReference>
<evidence type="ECO:0000313" key="8">
    <source>
        <dbReference type="EMBL" id="KAK7575506.1"/>
    </source>
</evidence>
<dbReference type="GO" id="GO:0032456">
    <property type="term" value="P:endocytic recycling"/>
    <property type="evidence" value="ECO:0007669"/>
    <property type="project" value="TreeGrafter"/>
</dbReference>
<dbReference type="Pfam" id="PF03097">
    <property type="entry name" value="BRO1"/>
    <property type="match status" value="1"/>
</dbReference>
<reference evidence="8 9" key="1">
    <citation type="submission" date="2024-03" db="EMBL/GenBank/DDBJ databases">
        <title>Adaptation during the transition from Ophiocordyceps entomopathogen to insect associate is accompanied by gene loss and intensified selection.</title>
        <authorList>
            <person name="Ward C.M."/>
            <person name="Onetto C.A."/>
            <person name="Borneman A.R."/>
        </authorList>
    </citation>
    <scope>NUCLEOTIDE SEQUENCE [LARGE SCALE GENOMIC DNA]</scope>
    <source>
        <strain evidence="8">AWRI1</strain>
        <tissue evidence="8">Single Adult Female</tissue>
    </source>
</reference>
<dbReference type="Gene3D" id="1.25.40.280">
    <property type="entry name" value="alix/aip1 like domains"/>
    <property type="match status" value="1"/>
</dbReference>
<evidence type="ECO:0000256" key="1">
    <source>
        <dbReference type="ARBA" id="ARBA00004177"/>
    </source>
</evidence>
<feature type="compositionally biased region" description="Low complexity" evidence="6">
    <location>
        <begin position="1274"/>
        <end position="1300"/>
    </location>
</feature>
<organism evidence="8 9">
    <name type="scientific">Parthenolecanium corni</name>
    <dbReference type="NCBI Taxonomy" id="536013"/>
    <lineage>
        <taxon>Eukaryota</taxon>
        <taxon>Metazoa</taxon>
        <taxon>Ecdysozoa</taxon>
        <taxon>Arthropoda</taxon>
        <taxon>Hexapoda</taxon>
        <taxon>Insecta</taxon>
        <taxon>Pterygota</taxon>
        <taxon>Neoptera</taxon>
        <taxon>Paraneoptera</taxon>
        <taxon>Hemiptera</taxon>
        <taxon>Sternorrhyncha</taxon>
        <taxon>Coccoidea</taxon>
        <taxon>Coccidae</taxon>
        <taxon>Parthenolecanium</taxon>
    </lineage>
</organism>
<dbReference type="Pfam" id="PF13949">
    <property type="entry name" value="ALIX_LYPXL_bnd"/>
    <property type="match status" value="1"/>
</dbReference>
<comment type="caution">
    <text evidence="8">The sequence shown here is derived from an EMBL/GenBank/DDBJ whole genome shotgun (WGS) entry which is preliminary data.</text>
</comment>